<evidence type="ECO:0000313" key="2">
    <source>
        <dbReference type="EMBL" id="MCY0148317.1"/>
    </source>
</evidence>
<feature type="transmembrane region" description="Helical" evidence="1">
    <location>
        <begin position="48"/>
        <end position="66"/>
    </location>
</feature>
<dbReference type="RefSeq" id="WP_267653888.1">
    <property type="nucleotide sequence ID" value="NZ_JAOVZR010000001.1"/>
</dbReference>
<evidence type="ECO:0000313" key="3">
    <source>
        <dbReference type="Proteomes" id="UP001073227"/>
    </source>
</evidence>
<organism evidence="2 3">
    <name type="scientific">Hoeflea algicola</name>
    <dbReference type="NCBI Taxonomy" id="2983763"/>
    <lineage>
        <taxon>Bacteria</taxon>
        <taxon>Pseudomonadati</taxon>
        <taxon>Pseudomonadota</taxon>
        <taxon>Alphaproteobacteria</taxon>
        <taxon>Hyphomicrobiales</taxon>
        <taxon>Rhizobiaceae</taxon>
        <taxon>Hoeflea</taxon>
    </lineage>
</organism>
<comment type="caution">
    <text evidence="2">The sequence shown here is derived from an EMBL/GenBank/DDBJ whole genome shotgun (WGS) entry which is preliminary data.</text>
</comment>
<keyword evidence="3" id="KW-1185">Reference proteome</keyword>
<proteinExistence type="predicted"/>
<keyword evidence="1" id="KW-1133">Transmembrane helix</keyword>
<dbReference type="PROSITE" id="PS51257">
    <property type="entry name" value="PROKAR_LIPOPROTEIN"/>
    <property type="match status" value="1"/>
</dbReference>
<dbReference type="EMBL" id="JAOVZR010000001">
    <property type="protein sequence ID" value="MCY0148317.1"/>
    <property type="molecule type" value="Genomic_DNA"/>
</dbReference>
<evidence type="ECO:0000256" key="1">
    <source>
        <dbReference type="SAM" id="Phobius"/>
    </source>
</evidence>
<reference evidence="2" key="1">
    <citation type="submission" date="2022-10" db="EMBL/GenBank/DDBJ databases">
        <title>Hoeflea sp. G2-23, isolated from marine algae.</title>
        <authorList>
            <person name="Kristyanto S."/>
            <person name="Kim J.M."/>
            <person name="Jeon C.O."/>
        </authorList>
    </citation>
    <scope>NUCLEOTIDE SEQUENCE</scope>
    <source>
        <strain evidence="2">G2-23</strain>
    </source>
</reference>
<keyword evidence="1" id="KW-0812">Transmembrane</keyword>
<accession>A0ABT3Z966</accession>
<gene>
    <name evidence="2" type="ORF">OEG84_11495</name>
</gene>
<dbReference type="Proteomes" id="UP001073227">
    <property type="component" value="Unassembled WGS sequence"/>
</dbReference>
<protein>
    <recommendedName>
        <fullName evidence="4">Holin</fullName>
    </recommendedName>
</protein>
<sequence>MADKPTILQLIVDLREQLVLLGFSGVSGACIRAVMAPEGEIKRRVMQGVAGAFSAIFLGGLLATVFDNTFGGGPYAYLAFGFIMGSGGETAAKVAQDKLLGSKKY</sequence>
<evidence type="ECO:0008006" key="4">
    <source>
        <dbReference type="Google" id="ProtNLM"/>
    </source>
</evidence>
<name>A0ABT3Z966_9HYPH</name>
<keyword evidence="1" id="KW-0472">Membrane</keyword>